<name>A0ACB9YGR5_PLABR</name>
<comment type="caution">
    <text evidence="1">The sequence shown here is derived from an EMBL/GenBank/DDBJ whole genome shotgun (WGS) entry which is preliminary data.</text>
</comment>
<keyword evidence="2" id="KW-1185">Reference proteome</keyword>
<accession>A0ACB9YGR5</accession>
<proteinExistence type="predicted"/>
<dbReference type="EMBL" id="CM043769">
    <property type="protein sequence ID" value="KAI4841335.1"/>
    <property type="molecule type" value="Genomic_DNA"/>
</dbReference>
<reference evidence="1" key="1">
    <citation type="submission" date="2022-06" db="EMBL/GenBank/DDBJ databases">
        <title>The First Complete Genome of the Simian Malaria Parasite Plasmodium brasilianum.</title>
        <authorList>
            <person name="Bajic M."/>
            <person name="Ravishankar S."/>
        </authorList>
    </citation>
    <scope>NUCLEOTIDE SEQUENCE</scope>
    <source>
        <strain evidence="1">Bolivian I</strain>
    </source>
</reference>
<organism evidence="1 2">
    <name type="scientific">Plasmodium brasilianum</name>
    <dbReference type="NCBI Taxonomy" id="5824"/>
    <lineage>
        <taxon>Eukaryota</taxon>
        <taxon>Sar</taxon>
        <taxon>Alveolata</taxon>
        <taxon>Apicomplexa</taxon>
        <taxon>Aconoidasida</taxon>
        <taxon>Haemosporida</taxon>
        <taxon>Plasmodiidae</taxon>
        <taxon>Plasmodium</taxon>
        <taxon>Plasmodium (Plasmodium)</taxon>
    </lineage>
</organism>
<evidence type="ECO:0000313" key="2">
    <source>
        <dbReference type="Proteomes" id="UP001056978"/>
    </source>
</evidence>
<evidence type="ECO:0000313" key="1">
    <source>
        <dbReference type="EMBL" id="KAI4841335.1"/>
    </source>
</evidence>
<sequence>MEQKIKAILVIKISAFLVLTLKHHFTNDVRVFSNFLHNYNLNRKLDTRTYRLLAICKQAKNSSILMLKNNITNNALQKEKYISIKEDKTAQKKNWLNGISLKNAKKYNEAKKKKSCIFETKKYSNFEKKIFKELDYIDFLKNNRTISDKTYKKIIIKKYSLQFALPSLLFLLSLALPMIEIIWHFLYQKIWLLEFSWLKTQLNALASGPLSDFLEKLKDGMSWLWGDLSSVSDSKCAVLGHLVGLLIYFIPFIILGFTLILKLFYYHKKVKKYEKIKFSKR</sequence>
<protein>
    <submittedName>
        <fullName evidence="1">Fam-l protein</fullName>
    </submittedName>
</protein>
<dbReference type="Proteomes" id="UP001056978">
    <property type="component" value="Chromosome 1"/>
</dbReference>
<gene>
    <name evidence="1" type="ORF">MKS88_000575</name>
</gene>